<feature type="transmembrane region" description="Helical" evidence="1">
    <location>
        <begin position="20"/>
        <end position="43"/>
    </location>
</feature>
<protein>
    <submittedName>
        <fullName evidence="2">Uncharacterized protein</fullName>
    </submittedName>
</protein>
<gene>
    <name evidence="2" type="ORF">LHA26_09315</name>
</gene>
<organism evidence="2 3">
    <name type="scientific">Sphingomonas morindae</name>
    <dbReference type="NCBI Taxonomy" id="1541170"/>
    <lineage>
        <taxon>Bacteria</taxon>
        <taxon>Pseudomonadati</taxon>
        <taxon>Pseudomonadota</taxon>
        <taxon>Alphaproteobacteria</taxon>
        <taxon>Sphingomonadales</taxon>
        <taxon>Sphingomonadaceae</taxon>
        <taxon>Sphingomonas</taxon>
    </lineage>
</organism>
<evidence type="ECO:0000313" key="2">
    <source>
        <dbReference type="EMBL" id="USI71538.1"/>
    </source>
</evidence>
<dbReference type="RefSeq" id="WP_252165351.1">
    <property type="nucleotide sequence ID" value="NZ_CP084930.1"/>
</dbReference>
<keyword evidence="1" id="KW-1133">Transmembrane helix</keyword>
<name>A0ABY4X3Q2_9SPHN</name>
<evidence type="ECO:0000313" key="3">
    <source>
        <dbReference type="Proteomes" id="UP001056937"/>
    </source>
</evidence>
<proteinExistence type="predicted"/>
<reference evidence="2" key="1">
    <citation type="journal article" date="2022" name="Toxins">
        <title>Genomic Analysis of Sphingopyxis sp. USTB-05 for Biodegrading Cyanobacterial Hepatotoxins.</title>
        <authorList>
            <person name="Liu C."/>
            <person name="Xu Q."/>
            <person name="Zhao Z."/>
            <person name="Zhang H."/>
            <person name="Liu X."/>
            <person name="Yin C."/>
            <person name="Liu Y."/>
            <person name="Yan H."/>
        </authorList>
    </citation>
    <scope>NUCLEOTIDE SEQUENCE</scope>
    <source>
        <strain evidence="2">NBD5</strain>
    </source>
</reference>
<keyword evidence="1" id="KW-0812">Transmembrane</keyword>
<keyword evidence="3" id="KW-1185">Reference proteome</keyword>
<sequence>MTVMLDTPITAQRAAVPMLVLAPLSCTFTGLFAALLADLGAIVDWRAVAGRSACWAVRRWKRKKTTDRGRDKSRCPDRRKSLTRLTFFRARRSVAGMLPGFSQRFQRFGMHSCSAALVGGRS</sequence>
<evidence type="ECO:0000256" key="1">
    <source>
        <dbReference type="SAM" id="Phobius"/>
    </source>
</evidence>
<dbReference type="EMBL" id="CP084930">
    <property type="protein sequence ID" value="USI71538.1"/>
    <property type="molecule type" value="Genomic_DNA"/>
</dbReference>
<accession>A0ABY4X3Q2</accession>
<keyword evidence="1" id="KW-0472">Membrane</keyword>
<dbReference type="Proteomes" id="UP001056937">
    <property type="component" value="Chromosome 1"/>
</dbReference>